<dbReference type="InterPro" id="IPR000917">
    <property type="entry name" value="Sulfatase_N"/>
</dbReference>
<dbReference type="Proteomes" id="UP000576082">
    <property type="component" value="Unassembled WGS sequence"/>
</dbReference>
<dbReference type="EMBL" id="JABANE010000004">
    <property type="protein sequence ID" value="NME66743.1"/>
    <property type="molecule type" value="Genomic_DNA"/>
</dbReference>
<dbReference type="Pfam" id="PF00884">
    <property type="entry name" value="Sulfatase"/>
    <property type="match status" value="1"/>
</dbReference>
<accession>A0A7X9NZI8</accession>
<dbReference type="GO" id="GO:0004065">
    <property type="term" value="F:arylsulfatase activity"/>
    <property type="evidence" value="ECO:0007669"/>
    <property type="project" value="TreeGrafter"/>
</dbReference>
<comment type="caution">
    <text evidence="4">The sequence shown here is derived from an EMBL/GenBank/DDBJ whole genome shotgun (WGS) entry which is preliminary data.</text>
</comment>
<dbReference type="RefSeq" id="WP_169654524.1">
    <property type="nucleotide sequence ID" value="NZ_JABANE010000004.1"/>
</dbReference>
<gene>
    <name evidence="4" type="ORF">HHU12_02085</name>
</gene>
<dbReference type="InterPro" id="IPR050738">
    <property type="entry name" value="Sulfatase"/>
</dbReference>
<dbReference type="AlphaFoldDB" id="A0A7X9NZI8"/>
<proteinExistence type="inferred from homology"/>
<dbReference type="GO" id="GO:0016740">
    <property type="term" value="F:transferase activity"/>
    <property type="evidence" value="ECO:0007669"/>
    <property type="project" value="UniProtKB-KW"/>
</dbReference>
<dbReference type="SUPFAM" id="SSF53649">
    <property type="entry name" value="Alkaline phosphatase-like"/>
    <property type="match status" value="1"/>
</dbReference>
<dbReference type="PANTHER" id="PTHR42693">
    <property type="entry name" value="ARYLSULFATASE FAMILY MEMBER"/>
    <property type="match status" value="1"/>
</dbReference>
<evidence type="ECO:0000313" key="5">
    <source>
        <dbReference type="Proteomes" id="UP000576082"/>
    </source>
</evidence>
<reference evidence="4 5" key="1">
    <citation type="submission" date="2020-04" db="EMBL/GenBank/DDBJ databases">
        <title>Flammeovirga sp. SR4, a novel species isolated from seawater.</title>
        <authorList>
            <person name="Wang X."/>
        </authorList>
    </citation>
    <scope>NUCLEOTIDE SEQUENCE [LARGE SCALE GENOMIC DNA]</scope>
    <source>
        <strain evidence="4 5">ATCC 23126</strain>
    </source>
</reference>
<feature type="domain" description="Sulfatase N-terminal" evidence="3">
    <location>
        <begin position="24"/>
        <end position="427"/>
    </location>
</feature>
<dbReference type="Gene3D" id="3.40.720.10">
    <property type="entry name" value="Alkaline Phosphatase, subunit A"/>
    <property type="match status" value="1"/>
</dbReference>
<protein>
    <submittedName>
        <fullName evidence="4">Sulfatase-like hydrolase/transferase</fullName>
    </submittedName>
</protein>
<comment type="similarity">
    <text evidence="1">Belongs to the sulfatase family.</text>
</comment>
<organism evidence="4 5">
    <name type="scientific">Flammeovirga aprica JL-4</name>
    <dbReference type="NCBI Taxonomy" id="694437"/>
    <lineage>
        <taxon>Bacteria</taxon>
        <taxon>Pseudomonadati</taxon>
        <taxon>Bacteroidota</taxon>
        <taxon>Cytophagia</taxon>
        <taxon>Cytophagales</taxon>
        <taxon>Flammeovirgaceae</taxon>
        <taxon>Flammeovirga</taxon>
    </lineage>
</organism>
<sequence>MKLLLLYLTLGLCLNTVIYAQKKPNIIVIFADDISARELPIYGSTKWSPAPQGGTTSDQKFRAKTPVLDQLAKEGVYIKTAWATTICSPSRAMMMTGRYAHIHKWWHLKDRGTWVNPQGNKVTWPLYKSSPKTIGHIAKEGGYATYWAGKTQMSGVDQFGFDEGVFTPGEVRNRKNLYPYSDFKIKAKKVDGKRVLVNVDTDQVVKYYAQDGWYWQPHVQLMNHPDAQNKFEWWPNTKEAKKEYGLHTYGPDVEMEYIMEFMERKKKEDQPFFIYHTSHLGHDGWNFFSRDTNPKTREKWPGTPKIKWENGKYTRTQPKVTGDKGVYDTHNTVTEGGIHHHVNYLDYQVWQYMNKLKELGEENNTILIFCADNGTSKYGKGSFVSQKGVHVPLVIYAPGLHFNKKGEQDILVNISDILPTIAEIAGVSIPKEYEINGKSLLPYLTTGNKEHREWIYSYHKDKQLIRGKNVLIDGHGKYFDVSKKPADLISFPVITDWSKVSEAHRKEKEMLEEILPKYDNFDTEHDAPQL</sequence>
<dbReference type="InterPro" id="IPR017850">
    <property type="entry name" value="Alkaline_phosphatase_core_sf"/>
</dbReference>
<evidence type="ECO:0000313" key="4">
    <source>
        <dbReference type="EMBL" id="NME66743.1"/>
    </source>
</evidence>
<evidence type="ECO:0000259" key="3">
    <source>
        <dbReference type="Pfam" id="PF00884"/>
    </source>
</evidence>
<name>A0A7X9NZI8_9BACT</name>
<dbReference type="PANTHER" id="PTHR42693:SF53">
    <property type="entry name" value="ENDO-4-O-SULFATASE"/>
    <property type="match status" value="1"/>
</dbReference>
<keyword evidence="5" id="KW-1185">Reference proteome</keyword>
<keyword evidence="4" id="KW-0808">Transferase</keyword>
<keyword evidence="2 4" id="KW-0378">Hydrolase</keyword>
<evidence type="ECO:0000256" key="1">
    <source>
        <dbReference type="ARBA" id="ARBA00008779"/>
    </source>
</evidence>
<evidence type="ECO:0000256" key="2">
    <source>
        <dbReference type="ARBA" id="ARBA00022801"/>
    </source>
</evidence>